<reference evidence="2 3" key="1">
    <citation type="submission" date="2017-06" db="EMBL/GenBank/DDBJ databases">
        <title>Sequencing and comparative analysis of myxobacterial genomes.</title>
        <authorList>
            <person name="Rupp O."/>
            <person name="Goesmann A."/>
            <person name="Sogaard-Andersen L."/>
        </authorList>
    </citation>
    <scope>NUCLEOTIDE SEQUENCE [LARGE SCALE GENOMIC DNA]</scope>
    <source>
        <strain evidence="2 3">DSM 52655</strain>
    </source>
</reference>
<dbReference type="GO" id="GO:0006950">
    <property type="term" value="P:response to stress"/>
    <property type="evidence" value="ECO:0007669"/>
    <property type="project" value="TreeGrafter"/>
</dbReference>
<dbReference type="PANTHER" id="PTHR33164">
    <property type="entry name" value="TRANSCRIPTIONAL REGULATOR, MARR FAMILY"/>
    <property type="match status" value="1"/>
</dbReference>
<evidence type="ECO:0000259" key="1">
    <source>
        <dbReference type="PROSITE" id="PS50995"/>
    </source>
</evidence>
<dbReference type="Proteomes" id="UP000217257">
    <property type="component" value="Chromosome"/>
</dbReference>
<dbReference type="InterPro" id="IPR039422">
    <property type="entry name" value="MarR/SlyA-like"/>
</dbReference>
<dbReference type="InterPro" id="IPR000835">
    <property type="entry name" value="HTH_MarR-typ"/>
</dbReference>
<feature type="domain" description="HTH marR-type" evidence="1">
    <location>
        <begin position="21"/>
        <end position="162"/>
    </location>
</feature>
<gene>
    <name evidence="2" type="ORF">CYFUS_000376</name>
</gene>
<accession>A0A250IT94</accession>
<protein>
    <submittedName>
        <fullName evidence="2">MarR family transcriptional regulator</fullName>
    </submittedName>
</protein>
<dbReference type="SUPFAM" id="SSF46785">
    <property type="entry name" value="Winged helix' DNA-binding domain"/>
    <property type="match status" value="1"/>
</dbReference>
<dbReference type="Gene3D" id="1.10.10.10">
    <property type="entry name" value="Winged helix-like DNA-binding domain superfamily/Winged helix DNA-binding domain"/>
    <property type="match status" value="1"/>
</dbReference>
<dbReference type="InterPro" id="IPR036388">
    <property type="entry name" value="WH-like_DNA-bd_sf"/>
</dbReference>
<dbReference type="PANTHER" id="PTHR33164:SF57">
    <property type="entry name" value="MARR-FAMILY TRANSCRIPTIONAL REGULATOR"/>
    <property type="match status" value="1"/>
</dbReference>
<organism evidence="2 3">
    <name type="scientific">Cystobacter fuscus</name>
    <dbReference type="NCBI Taxonomy" id="43"/>
    <lineage>
        <taxon>Bacteria</taxon>
        <taxon>Pseudomonadati</taxon>
        <taxon>Myxococcota</taxon>
        <taxon>Myxococcia</taxon>
        <taxon>Myxococcales</taxon>
        <taxon>Cystobacterineae</taxon>
        <taxon>Archangiaceae</taxon>
        <taxon>Cystobacter</taxon>
    </lineage>
</organism>
<dbReference type="PROSITE" id="PS50995">
    <property type="entry name" value="HTH_MARR_2"/>
    <property type="match status" value="1"/>
</dbReference>
<sequence>MSSRTGYGRGVTGLKRDRGDDDVREQLLASVGEQLGALLSAARTLTAASAAQVHPDLQPAAFHVVRWLHAFGPAHAGAIAEGVAMDKSAVSRLIRDLKEVGLLRAAPDPEDRRATILSLTPLGEKRMKKAFEQKGQVFLQRTAHWSTDELATFAELLRRFNTPPP</sequence>
<evidence type="ECO:0000313" key="2">
    <source>
        <dbReference type="EMBL" id="ATB34964.1"/>
    </source>
</evidence>
<proteinExistence type="predicted"/>
<dbReference type="InterPro" id="IPR036390">
    <property type="entry name" value="WH_DNA-bd_sf"/>
</dbReference>
<dbReference type="AlphaFoldDB" id="A0A250IT94"/>
<dbReference type="GO" id="GO:0003700">
    <property type="term" value="F:DNA-binding transcription factor activity"/>
    <property type="evidence" value="ECO:0007669"/>
    <property type="project" value="InterPro"/>
</dbReference>
<dbReference type="SMART" id="SM00347">
    <property type="entry name" value="HTH_MARR"/>
    <property type="match status" value="1"/>
</dbReference>
<dbReference type="Pfam" id="PF12802">
    <property type="entry name" value="MarR_2"/>
    <property type="match status" value="1"/>
</dbReference>
<dbReference type="KEGG" id="cfus:CYFUS_000376"/>
<evidence type="ECO:0000313" key="3">
    <source>
        <dbReference type="Proteomes" id="UP000217257"/>
    </source>
</evidence>
<dbReference type="PRINTS" id="PR00598">
    <property type="entry name" value="HTHMARR"/>
</dbReference>
<dbReference type="EMBL" id="CP022098">
    <property type="protein sequence ID" value="ATB34964.1"/>
    <property type="molecule type" value="Genomic_DNA"/>
</dbReference>
<name>A0A250IT94_9BACT</name>